<comment type="subunit">
    <text evidence="4">Part of the 50S ribosomal subunit. Homodimer, it forms part of the ribosomal stalk which helps the ribosome interact with GTP-bound translation factors. Forms a heptameric L10(L12)2(L12)2(L12)2 complex, where L10 forms an elongated spine to which the L12 dimers bind in a sequential fashion.</text>
</comment>
<evidence type="ECO:0000256" key="5">
    <source>
        <dbReference type="SAM" id="MobiDB-lite"/>
    </source>
</evidence>
<dbReference type="NCBIfam" id="TIGR03685">
    <property type="entry name" value="ribo_P1_arch"/>
    <property type="match status" value="1"/>
</dbReference>
<dbReference type="KEGG" id="acj:ACAM_1361"/>
<keyword evidence="2 4" id="KW-0689">Ribosomal protein</keyword>
<dbReference type="GO" id="GO:0003735">
    <property type="term" value="F:structural constituent of ribosome"/>
    <property type="evidence" value="ECO:0007669"/>
    <property type="project" value="InterPro"/>
</dbReference>
<evidence type="ECO:0000256" key="1">
    <source>
        <dbReference type="ARBA" id="ARBA00005436"/>
    </source>
</evidence>
<name>U3TFL3_9CREN</name>
<evidence type="ECO:0000313" key="7">
    <source>
        <dbReference type="Proteomes" id="UP000016887"/>
    </source>
</evidence>
<proteinExistence type="inferred from homology"/>
<feature type="compositionally biased region" description="Acidic residues" evidence="5">
    <location>
        <begin position="88"/>
        <end position="101"/>
    </location>
</feature>
<comment type="function">
    <text evidence="4">Forms part of the ribosomal stalk, playing a central role in the interaction of the ribosome with GTP-bound translation factors.</text>
</comment>
<sequence>MAQEGKAYIHLALAIYYAGGKIDEETLKKAAEAIGLQVDEAKIKMLVASLEEVNLEEVLKQAVAAPVAAAAAAPAAAPAAEEKAEEEKKEEEEEKKEEEVDLSGLSGMFGF</sequence>
<dbReference type="GeneID" id="17110891"/>
<evidence type="ECO:0000313" key="6">
    <source>
        <dbReference type="EMBL" id="BAN90830.1"/>
    </source>
</evidence>
<dbReference type="GO" id="GO:0006414">
    <property type="term" value="P:translational elongation"/>
    <property type="evidence" value="ECO:0007669"/>
    <property type="project" value="InterPro"/>
</dbReference>
<protein>
    <recommendedName>
        <fullName evidence="4">Large ribosomal subunit protein P1</fullName>
    </recommendedName>
</protein>
<comment type="similarity">
    <text evidence="1 4">Belongs to the eukaryotic ribosomal protein P1/P2 family.</text>
</comment>
<accession>U3TFL3</accession>
<dbReference type="Pfam" id="PF00428">
    <property type="entry name" value="Ribosomal_60s"/>
    <property type="match status" value="1"/>
</dbReference>
<dbReference type="eggNOG" id="arCOG04287">
    <property type="taxonomic scope" value="Archaea"/>
</dbReference>
<dbReference type="InterPro" id="IPR027534">
    <property type="entry name" value="Ribosomal_P1/P2"/>
</dbReference>
<dbReference type="STRING" id="1198449.ACAM_1361"/>
<dbReference type="OrthoDB" id="46239at2157"/>
<dbReference type="GO" id="GO:1990904">
    <property type="term" value="C:ribonucleoprotein complex"/>
    <property type="evidence" value="ECO:0007669"/>
    <property type="project" value="UniProtKB-KW"/>
</dbReference>
<gene>
    <name evidence="6" type="primary">rpl12p</name>
    <name evidence="4" type="synonym">rpl12</name>
    <name evidence="6" type="ORF">ACAM_1361</name>
</gene>
<dbReference type="InterPro" id="IPR038716">
    <property type="entry name" value="P1/P2_N_sf"/>
</dbReference>
<evidence type="ECO:0000256" key="4">
    <source>
        <dbReference type="HAMAP-Rule" id="MF_01478"/>
    </source>
</evidence>
<feature type="region of interest" description="Disordered" evidence="5">
    <location>
        <begin position="75"/>
        <end position="111"/>
    </location>
</feature>
<reference evidence="6 7" key="1">
    <citation type="journal article" date="2013" name="Appl. Environ. Microbiol.">
        <title>Variation of the Virus-Related Elements within Syntenic Genomes of the Hyperthermophilic Archaeon Aeropyrum.</title>
        <authorList>
            <person name="Daifuku T."/>
            <person name="Yoshida T."/>
            <person name="Kitamura T."/>
            <person name="Kawaichi S."/>
            <person name="Inoue T."/>
            <person name="Nomura K."/>
            <person name="Yoshida Y."/>
            <person name="Kuno S."/>
            <person name="Sako Y."/>
        </authorList>
    </citation>
    <scope>NUCLEOTIDE SEQUENCE [LARGE SCALE GENOMIC DNA]</scope>
    <source>
        <strain evidence="6 7">SY1</strain>
    </source>
</reference>
<evidence type="ECO:0000256" key="3">
    <source>
        <dbReference type="ARBA" id="ARBA00023274"/>
    </source>
</evidence>
<organism evidence="6 7">
    <name type="scientific">Aeropyrum camini SY1 = JCM 12091</name>
    <dbReference type="NCBI Taxonomy" id="1198449"/>
    <lineage>
        <taxon>Archaea</taxon>
        <taxon>Thermoproteota</taxon>
        <taxon>Thermoprotei</taxon>
        <taxon>Desulfurococcales</taxon>
        <taxon>Desulfurococcaceae</taxon>
        <taxon>Aeropyrum</taxon>
    </lineage>
</organism>
<dbReference type="InterPro" id="IPR022295">
    <property type="entry name" value="Ribosomal_P1_arc"/>
</dbReference>
<evidence type="ECO:0000256" key="2">
    <source>
        <dbReference type="ARBA" id="ARBA00022980"/>
    </source>
</evidence>
<dbReference type="RefSeq" id="WP_022542100.1">
    <property type="nucleotide sequence ID" value="NC_022521.1"/>
</dbReference>
<keyword evidence="3 4" id="KW-0687">Ribonucleoprotein</keyword>
<dbReference type="HAMAP" id="MF_01478">
    <property type="entry name" value="Ribosomal_L12_arch"/>
    <property type="match status" value="1"/>
</dbReference>
<dbReference type="Gene3D" id="1.10.10.1410">
    <property type="match status" value="1"/>
</dbReference>
<dbReference type="GO" id="GO:0005840">
    <property type="term" value="C:ribosome"/>
    <property type="evidence" value="ECO:0007669"/>
    <property type="project" value="UniProtKB-KW"/>
</dbReference>
<dbReference type="AlphaFoldDB" id="U3TFL3"/>
<keyword evidence="7" id="KW-1185">Reference proteome</keyword>
<dbReference type="EMBL" id="AP012489">
    <property type="protein sequence ID" value="BAN90830.1"/>
    <property type="molecule type" value="Genomic_DNA"/>
</dbReference>
<dbReference type="Proteomes" id="UP000016887">
    <property type="component" value="Chromosome"/>
</dbReference>